<keyword evidence="2" id="KW-1185">Reference proteome</keyword>
<protein>
    <submittedName>
        <fullName evidence="1">Uncharacterized protein</fullName>
    </submittedName>
</protein>
<comment type="caution">
    <text evidence="1">The sequence shown here is derived from an EMBL/GenBank/DDBJ whole genome shotgun (WGS) entry which is preliminary data.</text>
</comment>
<gene>
    <name evidence="1" type="ORF">CAMP_LOCUS17485</name>
</gene>
<proteinExistence type="predicted"/>
<name>A0A9P1J0W1_9PELO</name>
<dbReference type="EMBL" id="CANHGI010000006">
    <property type="protein sequence ID" value="CAI5454848.1"/>
    <property type="molecule type" value="Genomic_DNA"/>
</dbReference>
<organism evidence="1 2">
    <name type="scientific">Caenorhabditis angaria</name>
    <dbReference type="NCBI Taxonomy" id="860376"/>
    <lineage>
        <taxon>Eukaryota</taxon>
        <taxon>Metazoa</taxon>
        <taxon>Ecdysozoa</taxon>
        <taxon>Nematoda</taxon>
        <taxon>Chromadorea</taxon>
        <taxon>Rhabditida</taxon>
        <taxon>Rhabditina</taxon>
        <taxon>Rhabditomorpha</taxon>
        <taxon>Rhabditoidea</taxon>
        <taxon>Rhabditidae</taxon>
        <taxon>Peloderinae</taxon>
        <taxon>Caenorhabditis</taxon>
    </lineage>
</organism>
<dbReference type="AlphaFoldDB" id="A0A9P1J0W1"/>
<evidence type="ECO:0000313" key="1">
    <source>
        <dbReference type="EMBL" id="CAI5454848.1"/>
    </source>
</evidence>
<sequence>MQHTHIYTYTLNATPKLTCCTGRPIVYLLSGAARAASTDMGWSIKTKNLFCRVSRQPALPHSFQHYKRIQQMH</sequence>
<accession>A0A9P1J0W1</accession>
<reference evidence="1" key="1">
    <citation type="submission" date="2022-11" db="EMBL/GenBank/DDBJ databases">
        <authorList>
            <person name="Kikuchi T."/>
        </authorList>
    </citation>
    <scope>NUCLEOTIDE SEQUENCE</scope>
    <source>
        <strain evidence="1">PS1010</strain>
    </source>
</reference>
<evidence type="ECO:0000313" key="2">
    <source>
        <dbReference type="Proteomes" id="UP001152747"/>
    </source>
</evidence>
<dbReference type="Proteomes" id="UP001152747">
    <property type="component" value="Unassembled WGS sequence"/>
</dbReference>